<dbReference type="OrthoDB" id="10028886at2759"/>
<comment type="caution">
    <text evidence="3">The sequence shown here is derived from an EMBL/GenBank/DDBJ whole genome shotgun (WGS) entry which is preliminary data.</text>
</comment>
<evidence type="ECO:0000259" key="1">
    <source>
        <dbReference type="Pfam" id="PF03070"/>
    </source>
</evidence>
<dbReference type="Pfam" id="PF03070">
    <property type="entry name" value="TENA_THI-4"/>
    <property type="match status" value="1"/>
</dbReference>
<dbReference type="InterPro" id="IPR004399">
    <property type="entry name" value="HMP/HMP-P_kinase_dom"/>
</dbReference>
<name>A0A9P6ERS6_9AGAR</name>
<accession>A0A9P6ERS6</accession>
<dbReference type="InterPro" id="IPR029056">
    <property type="entry name" value="Ribokinase-like"/>
</dbReference>
<dbReference type="CDD" id="cd01169">
    <property type="entry name" value="HMPP_kinase"/>
    <property type="match status" value="1"/>
</dbReference>
<reference evidence="3" key="1">
    <citation type="submission" date="2020-11" db="EMBL/GenBank/DDBJ databases">
        <authorList>
            <consortium name="DOE Joint Genome Institute"/>
            <person name="Ahrendt S."/>
            <person name="Riley R."/>
            <person name="Andreopoulos W."/>
            <person name="Labutti K."/>
            <person name="Pangilinan J."/>
            <person name="Ruiz-Duenas F.J."/>
            <person name="Barrasa J.M."/>
            <person name="Sanchez-Garcia M."/>
            <person name="Camarero S."/>
            <person name="Miyauchi S."/>
            <person name="Serrano A."/>
            <person name="Linde D."/>
            <person name="Babiker R."/>
            <person name="Drula E."/>
            <person name="Ayuso-Fernandez I."/>
            <person name="Pacheco R."/>
            <person name="Padilla G."/>
            <person name="Ferreira P."/>
            <person name="Barriuso J."/>
            <person name="Kellner H."/>
            <person name="Castanera R."/>
            <person name="Alfaro M."/>
            <person name="Ramirez L."/>
            <person name="Pisabarro A.G."/>
            <person name="Kuo A."/>
            <person name="Tritt A."/>
            <person name="Lipzen A."/>
            <person name="He G."/>
            <person name="Yan M."/>
            <person name="Ng V."/>
            <person name="Cullen D."/>
            <person name="Martin F."/>
            <person name="Rosso M.-N."/>
            <person name="Henrissat B."/>
            <person name="Hibbett D."/>
            <person name="Martinez A.T."/>
            <person name="Grigoriev I.V."/>
        </authorList>
    </citation>
    <scope>NUCLEOTIDE SEQUENCE</scope>
    <source>
        <strain evidence="3">CBS 506.95</strain>
    </source>
</reference>
<keyword evidence="3" id="KW-0418">Kinase</keyword>
<feature type="domain" description="Thiaminase-2/PQQC" evidence="1">
    <location>
        <begin position="350"/>
        <end position="571"/>
    </location>
</feature>
<feature type="domain" description="Pyridoxamine kinase/Phosphomethylpyrimidine kinase" evidence="2">
    <location>
        <begin position="16"/>
        <end position="322"/>
    </location>
</feature>
<proteinExistence type="predicted"/>
<dbReference type="GO" id="GO:0009228">
    <property type="term" value="P:thiamine biosynthetic process"/>
    <property type="evidence" value="ECO:0007669"/>
    <property type="project" value="InterPro"/>
</dbReference>
<keyword evidence="3" id="KW-0808">Transferase</keyword>
<dbReference type="Pfam" id="PF08543">
    <property type="entry name" value="Phos_pyr_kin"/>
    <property type="match status" value="1"/>
</dbReference>
<evidence type="ECO:0000313" key="3">
    <source>
        <dbReference type="EMBL" id="KAF9533682.1"/>
    </source>
</evidence>
<dbReference type="InterPro" id="IPR016084">
    <property type="entry name" value="Haem_Oase-like_multi-hlx"/>
</dbReference>
<dbReference type="InterPro" id="IPR013749">
    <property type="entry name" value="PM/HMP-P_kinase-1"/>
</dbReference>
<dbReference type="SUPFAM" id="SSF48613">
    <property type="entry name" value="Heme oxygenase-like"/>
    <property type="match status" value="1"/>
</dbReference>
<dbReference type="GO" id="GO:0008972">
    <property type="term" value="F:phosphomethylpyrimidine kinase activity"/>
    <property type="evidence" value="ECO:0007669"/>
    <property type="project" value="InterPro"/>
</dbReference>
<dbReference type="EMBL" id="MU157828">
    <property type="protein sequence ID" value="KAF9533682.1"/>
    <property type="molecule type" value="Genomic_DNA"/>
</dbReference>
<protein>
    <submittedName>
        <fullName evidence="3">Phosphomethylpyrimidine kinase-domain-containing protein</fullName>
    </submittedName>
</protein>
<dbReference type="PANTHER" id="PTHR20858:SF17">
    <property type="entry name" value="HYDROXYMETHYLPYRIMIDINE_PHOSPHOMETHYLPYRIMIDINE KINASE THI20-RELATED"/>
    <property type="match status" value="1"/>
</dbReference>
<dbReference type="PANTHER" id="PTHR20858">
    <property type="entry name" value="PHOSPHOMETHYLPYRIMIDINE KINASE"/>
    <property type="match status" value="1"/>
</dbReference>
<dbReference type="CDD" id="cd19367">
    <property type="entry name" value="TenA_C_ScTHI20-like"/>
    <property type="match status" value="1"/>
</dbReference>
<keyword evidence="4" id="KW-1185">Reference proteome</keyword>
<sequence length="572" mass="63157">MANRNDTAILTIAGSDPSGGAGIQADLKTFAALNCYGASVITALTAQNTTGVQGVHPIPPEFIERQLVAVMEDLPLRAIKTGMLYDKDAIQSIVRTLKSQFAVQGKAIPLVCDPVCVSTSGHTLLQTSALGSLVQDLFPLSTIITPNKSEAEVLLNHSSSQREWKIEGLEDMLRASQELFNVVAASKDPLDQFGILLKGGHITTSLSDVNRVTMSNPNVEILKQNLPEENMDILIIDEQDYNRIPLVVDVLAQSSGQKTLFVRPRINSSNTHGTGCTLSSAIAAGLAKSLDLEQAVREATLYTNMAIYAASPNLGRGYGPLNHFHNLSSQVVPRASPTNKYPLTRLLIDSTKQSWKEYVEHEFVVQLGKGTLDKHKFIAFIKQDYLYLRYYAQAYALLAAKSTTFPQIAAANQVVLNVIQEIGNHKELYASFTNTPLAEAETELETSREEPATTAYGAFLLNMGLQGDFAKLTITLMACLLGYGEVGLWLKQNSISSPGCAAWVVKEDNVYYRWIEEYSNKEYQDAVKMGLQTIEDLARTDPPSEARFEEWRSVWERCTWLEKSFWDMAMRG</sequence>
<dbReference type="InterPro" id="IPR004305">
    <property type="entry name" value="Thiaminase-2/PQQC"/>
</dbReference>
<dbReference type="Gene3D" id="1.20.910.10">
    <property type="entry name" value="Heme oxygenase-like"/>
    <property type="match status" value="1"/>
</dbReference>
<evidence type="ECO:0000259" key="2">
    <source>
        <dbReference type="Pfam" id="PF08543"/>
    </source>
</evidence>
<evidence type="ECO:0000313" key="4">
    <source>
        <dbReference type="Proteomes" id="UP000807306"/>
    </source>
</evidence>
<dbReference type="Gene3D" id="3.40.1190.20">
    <property type="match status" value="1"/>
</dbReference>
<dbReference type="GO" id="GO:0008902">
    <property type="term" value="F:hydroxymethylpyrimidine kinase activity"/>
    <property type="evidence" value="ECO:0007669"/>
    <property type="project" value="TreeGrafter"/>
</dbReference>
<dbReference type="Proteomes" id="UP000807306">
    <property type="component" value="Unassembled WGS sequence"/>
</dbReference>
<dbReference type="AlphaFoldDB" id="A0A9P6ERS6"/>
<dbReference type="GO" id="GO:0005829">
    <property type="term" value="C:cytosol"/>
    <property type="evidence" value="ECO:0007669"/>
    <property type="project" value="TreeGrafter"/>
</dbReference>
<organism evidence="3 4">
    <name type="scientific">Crepidotus variabilis</name>
    <dbReference type="NCBI Taxonomy" id="179855"/>
    <lineage>
        <taxon>Eukaryota</taxon>
        <taxon>Fungi</taxon>
        <taxon>Dikarya</taxon>
        <taxon>Basidiomycota</taxon>
        <taxon>Agaricomycotina</taxon>
        <taxon>Agaricomycetes</taxon>
        <taxon>Agaricomycetidae</taxon>
        <taxon>Agaricales</taxon>
        <taxon>Agaricineae</taxon>
        <taxon>Crepidotaceae</taxon>
        <taxon>Crepidotus</taxon>
    </lineage>
</organism>
<dbReference type="SUPFAM" id="SSF53613">
    <property type="entry name" value="Ribokinase-like"/>
    <property type="match status" value="1"/>
</dbReference>
<gene>
    <name evidence="3" type="ORF">CPB83DRAFT_783427</name>
</gene>